<comment type="subunit">
    <text evidence="7">Tetramer of two alpha and two beta chains.</text>
</comment>
<evidence type="ECO:0000256" key="4">
    <source>
        <dbReference type="ARBA" id="ARBA00023163"/>
    </source>
</evidence>
<protein>
    <recommendedName>
        <fullName evidence="7">Transcription initiation factor IIE subunit beta</fullName>
    </recommendedName>
</protein>
<dbReference type="GO" id="GO:0006367">
    <property type="term" value="P:transcription initiation at RNA polymerase II promoter"/>
    <property type="evidence" value="ECO:0007669"/>
    <property type="project" value="UniProtKB-UniRule"/>
</dbReference>
<comment type="function">
    <text evidence="6 7">Recruits TFIIH to the initiation complex and stimulates the RNA polymerase II C-terminal domain kinase and DNA-dependent ATPase activities of TFIIH. Both TFIIH and TFIIE are required for promoter clearance by RNA polymerase.</text>
</comment>
<evidence type="ECO:0000313" key="11">
    <source>
        <dbReference type="EMBL" id="CAG9804654.1"/>
    </source>
</evidence>
<dbReference type="InterPro" id="IPR016656">
    <property type="entry name" value="TFIIE-bsu"/>
</dbReference>
<reference evidence="11" key="1">
    <citation type="submission" date="2022-01" db="EMBL/GenBank/DDBJ databases">
        <authorList>
            <person name="King R."/>
        </authorList>
    </citation>
    <scope>NUCLEOTIDE SEQUENCE</scope>
</reference>
<dbReference type="AlphaFoldDB" id="A0A9N9RTL5"/>
<dbReference type="Gene3D" id="1.10.10.10">
    <property type="entry name" value="Winged helix-like DNA-binding domain superfamily/Winged helix DNA-binding domain"/>
    <property type="match status" value="1"/>
</dbReference>
<dbReference type="InterPro" id="IPR036388">
    <property type="entry name" value="WH-like_DNA-bd_sf"/>
</dbReference>
<dbReference type="PANTHER" id="PTHR12716">
    <property type="entry name" value="TRANSCRIPTION INITIATION FACTOR IIE, BETA SUBUNIT"/>
    <property type="match status" value="1"/>
</dbReference>
<comment type="subcellular location">
    <subcellularLocation>
        <location evidence="1 7">Nucleus</location>
    </subcellularLocation>
</comment>
<dbReference type="InterPro" id="IPR040501">
    <property type="entry name" value="TFA2_Winged_2"/>
</dbReference>
<evidence type="ECO:0000256" key="8">
    <source>
        <dbReference type="SAM" id="MobiDB-lite"/>
    </source>
</evidence>
<proteinExistence type="inferred from homology"/>
<keyword evidence="3 7" id="KW-0238">DNA-binding</keyword>
<dbReference type="Pfam" id="PF18121">
    <property type="entry name" value="TFA2_Winged_2"/>
    <property type="match status" value="1"/>
</dbReference>
<keyword evidence="2 7" id="KW-0805">Transcription regulation</keyword>
<dbReference type="CDD" id="cd07977">
    <property type="entry name" value="TFIIE_beta_winged_helix"/>
    <property type="match status" value="1"/>
</dbReference>
<dbReference type="EMBL" id="OU895878">
    <property type="protein sequence ID" value="CAG9804654.1"/>
    <property type="molecule type" value="Genomic_DNA"/>
</dbReference>
<evidence type="ECO:0000256" key="1">
    <source>
        <dbReference type="ARBA" id="ARBA00004123"/>
    </source>
</evidence>
<dbReference type="OrthoDB" id="5323195at2759"/>
<dbReference type="PIRSF" id="PIRSF016398">
    <property type="entry name" value="TFIIE-beta"/>
    <property type="match status" value="1"/>
</dbReference>
<dbReference type="InterPro" id="IPR036390">
    <property type="entry name" value="WH_DNA-bd_sf"/>
</dbReference>
<dbReference type="Proteomes" id="UP001153620">
    <property type="component" value="Chromosome 2"/>
</dbReference>
<organism evidence="11 12">
    <name type="scientific">Chironomus riparius</name>
    <dbReference type="NCBI Taxonomy" id="315576"/>
    <lineage>
        <taxon>Eukaryota</taxon>
        <taxon>Metazoa</taxon>
        <taxon>Ecdysozoa</taxon>
        <taxon>Arthropoda</taxon>
        <taxon>Hexapoda</taxon>
        <taxon>Insecta</taxon>
        <taxon>Pterygota</taxon>
        <taxon>Neoptera</taxon>
        <taxon>Endopterygota</taxon>
        <taxon>Diptera</taxon>
        <taxon>Nematocera</taxon>
        <taxon>Chironomoidea</taxon>
        <taxon>Chironomidae</taxon>
        <taxon>Chironominae</taxon>
        <taxon>Chironomus</taxon>
    </lineage>
</organism>
<dbReference type="InterPro" id="IPR003166">
    <property type="entry name" value="TFIIE_bsu_DNA-bd"/>
</dbReference>
<evidence type="ECO:0000256" key="6">
    <source>
        <dbReference type="ARBA" id="ARBA00025581"/>
    </source>
</evidence>
<dbReference type="SUPFAM" id="SSF46785">
    <property type="entry name" value="Winged helix' DNA-binding domain"/>
    <property type="match status" value="1"/>
</dbReference>
<evidence type="ECO:0000256" key="2">
    <source>
        <dbReference type="ARBA" id="ARBA00023015"/>
    </source>
</evidence>
<keyword evidence="5 7" id="KW-0539">Nucleus</keyword>
<feature type="domain" description="TFIIE beta" evidence="9">
    <location>
        <begin position="69"/>
        <end position="140"/>
    </location>
</feature>
<keyword evidence="12" id="KW-1185">Reference proteome</keyword>
<dbReference type="GO" id="GO:0003677">
    <property type="term" value="F:DNA binding"/>
    <property type="evidence" value="ECO:0007669"/>
    <property type="project" value="UniProtKB-UniRule"/>
</dbReference>
<gene>
    <name evidence="11" type="ORF">CHIRRI_LOCUS7536</name>
</gene>
<sequence length="298" mass="34167">MDAALLRERELFKKRALATPTVEKKPQKDPPKSASTGAKKPLQPWESKPAAPKEPMNYKTMTGSSNKRFAILTKIVNHMKDRHLQGEDHPISVEEILDETNQLDIGSSNKNWLITEALPNNPKLEQPAHGRYQFKPLFKVRDGKSLLRLLKQHDLKGLGGILLDDVQESLPNCDKVLKARAQDILFITRPIDKKKILFYNDKTANFAVDDEFQKLWRAVTVDAMDDNKIEEYLEKQGIRSMQDHGIRKPMAAKRKKAALKKRQFKRPRDNEHLADILETYEDNTITQKGDLQANTNVK</sequence>
<comment type="similarity">
    <text evidence="7">Belongs to the TFIIE beta subunit family.</text>
</comment>
<name>A0A9N9RTL5_9DIPT</name>
<dbReference type="PANTHER" id="PTHR12716:SF8">
    <property type="entry name" value="TRANSCRIPTION INITIATION FACTOR IIE SUBUNIT BETA"/>
    <property type="match status" value="1"/>
</dbReference>
<evidence type="ECO:0000256" key="5">
    <source>
        <dbReference type="ARBA" id="ARBA00023242"/>
    </source>
</evidence>
<evidence type="ECO:0000256" key="7">
    <source>
        <dbReference type="PIRNR" id="PIRNR016398"/>
    </source>
</evidence>
<dbReference type="Pfam" id="PF02186">
    <property type="entry name" value="TFIIE_beta"/>
    <property type="match status" value="1"/>
</dbReference>
<keyword evidence="4 7" id="KW-0804">Transcription</keyword>
<feature type="domain" description="TFA2 Winged helix" evidence="10">
    <location>
        <begin position="141"/>
        <end position="200"/>
    </location>
</feature>
<dbReference type="GO" id="GO:0001097">
    <property type="term" value="F:TFIIH-class transcription factor complex binding"/>
    <property type="evidence" value="ECO:0007669"/>
    <property type="project" value="TreeGrafter"/>
</dbReference>
<dbReference type="FunFam" id="1.10.10.10:FF:000177">
    <property type="entry name" value="Transcription initiation factor IIE subunit beta"/>
    <property type="match status" value="1"/>
</dbReference>
<evidence type="ECO:0000259" key="10">
    <source>
        <dbReference type="Pfam" id="PF18121"/>
    </source>
</evidence>
<feature type="region of interest" description="Disordered" evidence="8">
    <location>
        <begin position="12"/>
        <end position="61"/>
    </location>
</feature>
<reference evidence="11" key="2">
    <citation type="submission" date="2022-10" db="EMBL/GenBank/DDBJ databases">
        <authorList>
            <consortium name="ENA_rothamsted_submissions"/>
            <consortium name="culmorum"/>
            <person name="King R."/>
        </authorList>
    </citation>
    <scope>NUCLEOTIDE SEQUENCE</scope>
</reference>
<evidence type="ECO:0000313" key="12">
    <source>
        <dbReference type="Proteomes" id="UP001153620"/>
    </source>
</evidence>
<dbReference type="GO" id="GO:0005673">
    <property type="term" value="C:transcription factor TFIIE complex"/>
    <property type="evidence" value="ECO:0007669"/>
    <property type="project" value="UniProtKB-UniRule"/>
</dbReference>
<evidence type="ECO:0000256" key="3">
    <source>
        <dbReference type="ARBA" id="ARBA00023125"/>
    </source>
</evidence>
<feature type="compositionally biased region" description="Basic and acidic residues" evidence="8">
    <location>
        <begin position="22"/>
        <end position="31"/>
    </location>
</feature>
<accession>A0A9N9RTL5</accession>
<evidence type="ECO:0000259" key="9">
    <source>
        <dbReference type="Pfam" id="PF02186"/>
    </source>
</evidence>